<protein>
    <recommendedName>
        <fullName evidence="4 5">Large ribosomal subunit protein bL19</fullName>
    </recommendedName>
</protein>
<dbReference type="PANTHER" id="PTHR15680">
    <property type="entry name" value="RIBOSOMAL PROTEIN L19"/>
    <property type="match status" value="1"/>
</dbReference>
<dbReference type="GO" id="GO:0006412">
    <property type="term" value="P:translation"/>
    <property type="evidence" value="ECO:0007669"/>
    <property type="project" value="UniProtKB-UniRule"/>
</dbReference>
<evidence type="ECO:0000256" key="3">
    <source>
        <dbReference type="ARBA" id="ARBA00023274"/>
    </source>
</evidence>
<comment type="function">
    <text evidence="5 6">This protein is located at the 30S-50S ribosomal subunit interface and may play a role in the structure and function of the aminoacyl-tRNA binding site.</text>
</comment>
<keyword evidence="2 5" id="KW-0689">Ribosomal protein</keyword>
<dbReference type="EMBL" id="MEWS01000010">
    <property type="protein sequence ID" value="OGC82705.1"/>
    <property type="molecule type" value="Genomic_DNA"/>
</dbReference>
<dbReference type="InterPro" id="IPR008991">
    <property type="entry name" value="Translation_prot_SH3-like_sf"/>
</dbReference>
<evidence type="ECO:0000256" key="4">
    <source>
        <dbReference type="ARBA" id="ARBA00035171"/>
    </source>
</evidence>
<dbReference type="Gene3D" id="2.30.30.790">
    <property type="match status" value="1"/>
</dbReference>
<dbReference type="Pfam" id="PF01245">
    <property type="entry name" value="Ribosomal_L19"/>
    <property type="match status" value="1"/>
</dbReference>
<dbReference type="PRINTS" id="PR00061">
    <property type="entry name" value="RIBOSOMALL19"/>
</dbReference>
<feature type="region of interest" description="Disordered" evidence="7">
    <location>
        <begin position="116"/>
        <end position="166"/>
    </location>
</feature>
<feature type="compositionally biased region" description="Basic and acidic residues" evidence="7">
    <location>
        <begin position="126"/>
        <end position="142"/>
    </location>
</feature>
<evidence type="ECO:0000256" key="6">
    <source>
        <dbReference type="RuleBase" id="RU000559"/>
    </source>
</evidence>
<dbReference type="SUPFAM" id="SSF50104">
    <property type="entry name" value="Translation proteins SH3-like domain"/>
    <property type="match status" value="1"/>
</dbReference>
<proteinExistence type="inferred from homology"/>
<name>A0A1F4XLW8_9BACT</name>
<dbReference type="Proteomes" id="UP000177521">
    <property type="component" value="Unassembled WGS sequence"/>
</dbReference>
<comment type="similarity">
    <text evidence="1 5 6">Belongs to the bacterial ribosomal protein bL19 family.</text>
</comment>
<dbReference type="PANTHER" id="PTHR15680:SF9">
    <property type="entry name" value="LARGE RIBOSOMAL SUBUNIT PROTEIN BL19M"/>
    <property type="match status" value="1"/>
</dbReference>
<gene>
    <name evidence="5" type="primary">rplS</name>
    <name evidence="8" type="ORF">A2788_02440</name>
</gene>
<sequence length="166" mass="18585">MNLVTAFDQQVGLKMKKHPDLHPGYTVRVHQRIIEGSKERVQVFDGLIIAIHKASQPNYTFTVRRIASGVGVEQVFTLHSPLIEKIEIKKKAKVRRNKLYYLRNLSGKSARLQETHVAVTTEEEPEVKAAKTAETAEEKVEPTQETTPEVAEATKTSVTAEPAAEK</sequence>
<dbReference type="InterPro" id="IPR001857">
    <property type="entry name" value="Ribosomal_bL19"/>
</dbReference>
<dbReference type="GO" id="GO:0022625">
    <property type="term" value="C:cytosolic large ribosomal subunit"/>
    <property type="evidence" value="ECO:0007669"/>
    <property type="project" value="TreeGrafter"/>
</dbReference>
<accession>A0A1F4XLW8</accession>
<evidence type="ECO:0000313" key="9">
    <source>
        <dbReference type="Proteomes" id="UP000177521"/>
    </source>
</evidence>
<dbReference type="GO" id="GO:0003735">
    <property type="term" value="F:structural constituent of ribosome"/>
    <property type="evidence" value="ECO:0007669"/>
    <property type="project" value="InterPro"/>
</dbReference>
<keyword evidence="3 5" id="KW-0687">Ribonucleoprotein</keyword>
<organism evidence="8 9">
    <name type="scientific">Candidatus Abawacabacteria bacterium RIFCSPHIGHO2_01_FULL_46_8</name>
    <dbReference type="NCBI Taxonomy" id="1817815"/>
    <lineage>
        <taxon>Bacteria</taxon>
        <taxon>Candidatus Abawacaibacteriota</taxon>
    </lineage>
</organism>
<evidence type="ECO:0000256" key="7">
    <source>
        <dbReference type="SAM" id="MobiDB-lite"/>
    </source>
</evidence>
<comment type="caution">
    <text evidence="8">The sequence shown here is derived from an EMBL/GenBank/DDBJ whole genome shotgun (WGS) entry which is preliminary data.</text>
</comment>
<reference evidence="8 9" key="1">
    <citation type="journal article" date="2016" name="Nat. Commun.">
        <title>Thousands of microbial genomes shed light on interconnected biogeochemical processes in an aquifer system.</title>
        <authorList>
            <person name="Anantharaman K."/>
            <person name="Brown C.T."/>
            <person name="Hug L.A."/>
            <person name="Sharon I."/>
            <person name="Castelle C.J."/>
            <person name="Probst A.J."/>
            <person name="Thomas B.C."/>
            <person name="Singh A."/>
            <person name="Wilkins M.J."/>
            <person name="Karaoz U."/>
            <person name="Brodie E.L."/>
            <person name="Williams K.H."/>
            <person name="Hubbard S.S."/>
            <person name="Banfield J.F."/>
        </authorList>
    </citation>
    <scope>NUCLEOTIDE SEQUENCE [LARGE SCALE GENOMIC DNA]</scope>
</reference>
<dbReference type="NCBIfam" id="TIGR01024">
    <property type="entry name" value="rplS_bact"/>
    <property type="match status" value="1"/>
</dbReference>
<dbReference type="HAMAP" id="MF_00402">
    <property type="entry name" value="Ribosomal_bL19"/>
    <property type="match status" value="1"/>
</dbReference>
<evidence type="ECO:0000256" key="1">
    <source>
        <dbReference type="ARBA" id="ARBA00005781"/>
    </source>
</evidence>
<evidence type="ECO:0000256" key="2">
    <source>
        <dbReference type="ARBA" id="ARBA00022980"/>
    </source>
</evidence>
<dbReference type="InterPro" id="IPR038657">
    <property type="entry name" value="Ribosomal_bL19_sf"/>
</dbReference>
<evidence type="ECO:0000313" key="8">
    <source>
        <dbReference type="EMBL" id="OGC82705.1"/>
    </source>
</evidence>
<evidence type="ECO:0000256" key="5">
    <source>
        <dbReference type="HAMAP-Rule" id="MF_00402"/>
    </source>
</evidence>
<dbReference type="AlphaFoldDB" id="A0A1F4XLW8"/>